<dbReference type="Pfam" id="PF00005">
    <property type="entry name" value="ABC_tran"/>
    <property type="match status" value="2"/>
</dbReference>
<protein>
    <submittedName>
        <fullName evidence="6">ATP-binding cassette domain-containing protein</fullName>
    </submittedName>
</protein>
<feature type="domain" description="ABC transporter" evidence="5">
    <location>
        <begin position="14"/>
        <end position="261"/>
    </location>
</feature>
<proteinExistence type="inferred from homology"/>
<gene>
    <name evidence="6" type="ORF">GCM10023167_08080</name>
</gene>
<keyword evidence="4 6" id="KW-0067">ATP-binding</keyword>
<dbReference type="Gene3D" id="3.40.50.300">
    <property type="entry name" value="P-loop containing nucleotide triphosphate hydrolases"/>
    <property type="match status" value="2"/>
</dbReference>
<dbReference type="InterPro" id="IPR027417">
    <property type="entry name" value="P-loop_NTPase"/>
</dbReference>
<evidence type="ECO:0000313" key="6">
    <source>
        <dbReference type="EMBL" id="GAA4385838.1"/>
    </source>
</evidence>
<dbReference type="PANTHER" id="PTHR43553">
    <property type="entry name" value="HEAVY METAL TRANSPORTER"/>
    <property type="match status" value="1"/>
</dbReference>
<keyword evidence="7" id="KW-1185">Reference proteome</keyword>
<dbReference type="SMART" id="SM00382">
    <property type="entry name" value="AAA"/>
    <property type="match status" value="2"/>
</dbReference>
<evidence type="ECO:0000256" key="2">
    <source>
        <dbReference type="ARBA" id="ARBA00022448"/>
    </source>
</evidence>
<comment type="similarity">
    <text evidence="1">Belongs to the ABC transporter superfamily.</text>
</comment>
<name>A0ABP8J689_9MICO</name>
<dbReference type="SUPFAM" id="SSF52540">
    <property type="entry name" value="P-loop containing nucleoside triphosphate hydrolases"/>
    <property type="match status" value="2"/>
</dbReference>
<evidence type="ECO:0000313" key="7">
    <source>
        <dbReference type="Proteomes" id="UP001500642"/>
    </source>
</evidence>
<sequence length="511" mass="53492">MRTTGRPAPAVSSARGPAVITARGYGWRHAGRKAPALTDIDLAVPAGQRVLLVGASGSGKSTLLHALTGVLPADSGHRTGELLVDGRRPDPARGRSGLVLQDPESQVILARAGDDAAFGMENLGVDPEDIWPRVDAALHTVGLGPGGAAAAEARARLTRTLSGGQKQRLALAGVLAMEPGLIALDEPTANIDPASAPVLRDAALRAQAVTGATLLVVDHRVDLWCDHVDRVVVLDRSRIVADGTPDLLTDPGLRDLLRTAGVRIPGTPPPPARRPAAGGEALLTARDLAVTRPGRREPVAGGIDLTLCAGTATALVGPNGAGKSTTALTLGGLLRPAAGAVWATDALLRTHRPVPRRREPAAWRSRELVTRIGSVFQEPEHQFLTDSVASELAFGLHRARLPEARIRDRVDELLGVLRLAHLARAHPHTLSGGEKRRLSVACMLACSPPLLVLDEPTFGQDAATWEGLRLLLTAELDRGTGILLVSHDEPFIAALGAHEHPVRARTAVGAA</sequence>
<keyword evidence="2" id="KW-0813">Transport</keyword>
<evidence type="ECO:0000256" key="4">
    <source>
        <dbReference type="ARBA" id="ARBA00022840"/>
    </source>
</evidence>
<evidence type="ECO:0000256" key="3">
    <source>
        <dbReference type="ARBA" id="ARBA00022741"/>
    </source>
</evidence>
<dbReference type="PROSITE" id="PS50893">
    <property type="entry name" value="ABC_TRANSPORTER_2"/>
    <property type="match status" value="2"/>
</dbReference>
<dbReference type="GO" id="GO:0005524">
    <property type="term" value="F:ATP binding"/>
    <property type="evidence" value="ECO:0007669"/>
    <property type="project" value="UniProtKB-KW"/>
</dbReference>
<dbReference type="InterPro" id="IPR003593">
    <property type="entry name" value="AAA+_ATPase"/>
</dbReference>
<keyword evidence="3" id="KW-0547">Nucleotide-binding</keyword>
<dbReference type="EMBL" id="BAABGL010000003">
    <property type="protein sequence ID" value="GAA4385838.1"/>
    <property type="molecule type" value="Genomic_DNA"/>
</dbReference>
<dbReference type="PROSITE" id="PS00211">
    <property type="entry name" value="ABC_TRANSPORTER_1"/>
    <property type="match status" value="2"/>
</dbReference>
<organism evidence="6 7">
    <name type="scientific">Brevibacterium pityocampae</name>
    <dbReference type="NCBI Taxonomy" id="506594"/>
    <lineage>
        <taxon>Bacteria</taxon>
        <taxon>Bacillati</taxon>
        <taxon>Actinomycetota</taxon>
        <taxon>Actinomycetes</taxon>
        <taxon>Micrococcales</taxon>
        <taxon>Brevibacteriaceae</taxon>
        <taxon>Brevibacterium</taxon>
    </lineage>
</organism>
<dbReference type="CDD" id="cd03225">
    <property type="entry name" value="ABC_cobalt_CbiO_domain1"/>
    <property type="match status" value="2"/>
</dbReference>
<dbReference type="InterPro" id="IPR003439">
    <property type="entry name" value="ABC_transporter-like_ATP-bd"/>
</dbReference>
<dbReference type="InterPro" id="IPR015856">
    <property type="entry name" value="ABC_transpr_CbiO/EcfA_su"/>
</dbReference>
<reference evidence="7" key="1">
    <citation type="journal article" date="2019" name="Int. J. Syst. Evol. Microbiol.">
        <title>The Global Catalogue of Microorganisms (GCM) 10K type strain sequencing project: providing services to taxonomists for standard genome sequencing and annotation.</title>
        <authorList>
            <consortium name="The Broad Institute Genomics Platform"/>
            <consortium name="The Broad Institute Genome Sequencing Center for Infectious Disease"/>
            <person name="Wu L."/>
            <person name="Ma J."/>
        </authorList>
    </citation>
    <scope>NUCLEOTIDE SEQUENCE [LARGE SCALE GENOMIC DNA]</scope>
    <source>
        <strain evidence="7">JCM 17808</strain>
    </source>
</reference>
<dbReference type="RefSeq" id="WP_345030044.1">
    <property type="nucleotide sequence ID" value="NZ_BAABGL010000003.1"/>
</dbReference>
<feature type="domain" description="ABC transporter" evidence="5">
    <location>
        <begin position="283"/>
        <end position="510"/>
    </location>
</feature>
<accession>A0ABP8J689</accession>
<evidence type="ECO:0000259" key="5">
    <source>
        <dbReference type="PROSITE" id="PS50893"/>
    </source>
</evidence>
<dbReference type="Proteomes" id="UP001500642">
    <property type="component" value="Unassembled WGS sequence"/>
</dbReference>
<dbReference type="InterPro" id="IPR017871">
    <property type="entry name" value="ABC_transporter-like_CS"/>
</dbReference>
<comment type="caution">
    <text evidence="6">The sequence shown here is derived from an EMBL/GenBank/DDBJ whole genome shotgun (WGS) entry which is preliminary data.</text>
</comment>
<evidence type="ECO:0000256" key="1">
    <source>
        <dbReference type="ARBA" id="ARBA00005417"/>
    </source>
</evidence>
<dbReference type="InterPro" id="IPR050095">
    <property type="entry name" value="ECF_ABC_transporter_ATP-bd"/>
</dbReference>
<dbReference type="PANTHER" id="PTHR43553:SF24">
    <property type="entry name" value="ENERGY-COUPLING FACTOR TRANSPORTER ATP-BINDING PROTEIN ECFA1"/>
    <property type="match status" value="1"/>
</dbReference>